<comment type="subunit">
    <text evidence="9">Component of the Mediator complex.</text>
</comment>
<proteinExistence type="inferred from homology"/>
<reference evidence="10" key="1">
    <citation type="submission" date="2016-06" db="EMBL/GenBank/DDBJ databases">
        <title>Draft Genome sequence of the fungus Inonotus baumii.</title>
        <authorList>
            <person name="Zhu H."/>
            <person name="Lin W."/>
        </authorList>
    </citation>
    <scope>NUCLEOTIDE SEQUENCE</scope>
    <source>
        <strain evidence="10">821</strain>
    </source>
</reference>
<dbReference type="GO" id="GO:0016592">
    <property type="term" value="C:mediator complex"/>
    <property type="evidence" value="ECO:0007669"/>
    <property type="project" value="InterPro"/>
</dbReference>
<evidence type="ECO:0000256" key="1">
    <source>
        <dbReference type="ARBA" id="ARBA00004123"/>
    </source>
</evidence>
<keyword evidence="4 9" id="KW-0805">Transcription regulation</keyword>
<comment type="caution">
    <text evidence="10">The sequence shown here is derived from an EMBL/GenBank/DDBJ whole genome shotgun (WGS) entry which is preliminary data.</text>
</comment>
<evidence type="ECO:0000313" key="10">
    <source>
        <dbReference type="EMBL" id="OCB85645.1"/>
    </source>
</evidence>
<evidence type="ECO:0000256" key="5">
    <source>
        <dbReference type="ARBA" id="ARBA00023159"/>
    </source>
</evidence>
<comment type="subcellular location">
    <subcellularLocation>
        <location evidence="1 9">Nucleus</location>
    </subcellularLocation>
</comment>
<keyword evidence="6 9" id="KW-0804">Transcription</keyword>
<keyword evidence="11" id="KW-1185">Reference proteome</keyword>
<evidence type="ECO:0000256" key="2">
    <source>
        <dbReference type="ARBA" id="ARBA00008782"/>
    </source>
</evidence>
<evidence type="ECO:0000313" key="11">
    <source>
        <dbReference type="Proteomes" id="UP000757232"/>
    </source>
</evidence>
<evidence type="ECO:0000256" key="4">
    <source>
        <dbReference type="ARBA" id="ARBA00023015"/>
    </source>
</evidence>
<dbReference type="GO" id="GO:0003712">
    <property type="term" value="F:transcription coregulator activity"/>
    <property type="evidence" value="ECO:0007669"/>
    <property type="project" value="InterPro"/>
</dbReference>
<comment type="function">
    <text evidence="9">Component of the Mediator complex, a coactivator involved in the regulated transcription of nearly all RNA polymerase II-dependent genes. Mediator functions as a bridge to convey information from gene-specific regulatory proteins to the basal RNA polymerase II transcription machinery. Mediator is recruited to promoters by direct interactions with regulatory proteins and serves as a scaffold for the assembly of a functional preinitiation complex with RNA polymerase II and the general transcription factors.</text>
</comment>
<evidence type="ECO:0000256" key="8">
    <source>
        <dbReference type="ARBA" id="ARBA00031256"/>
    </source>
</evidence>
<organism evidence="10 11">
    <name type="scientific">Sanghuangporus baumii</name>
    <name type="common">Phellinus baumii</name>
    <dbReference type="NCBI Taxonomy" id="108892"/>
    <lineage>
        <taxon>Eukaryota</taxon>
        <taxon>Fungi</taxon>
        <taxon>Dikarya</taxon>
        <taxon>Basidiomycota</taxon>
        <taxon>Agaricomycotina</taxon>
        <taxon>Agaricomycetes</taxon>
        <taxon>Hymenochaetales</taxon>
        <taxon>Hymenochaetaceae</taxon>
        <taxon>Sanghuangporus</taxon>
    </lineage>
</organism>
<protein>
    <recommendedName>
        <fullName evidence="3 9">Mediator of RNA polymerase II transcription subunit 5</fullName>
    </recommendedName>
    <alternativeName>
        <fullName evidence="8 9">Mediator complex subunit 5</fullName>
    </alternativeName>
</protein>
<gene>
    <name evidence="9" type="primary">MED5</name>
    <name evidence="10" type="ORF">A7U60_g7295</name>
</gene>
<name>A0A9Q5HTE8_SANBA</name>
<comment type="similarity">
    <text evidence="2 9">Belongs to the Mediator complex subunit 5 family.</text>
</comment>
<dbReference type="OrthoDB" id="5549158at2759"/>
<evidence type="ECO:0000256" key="6">
    <source>
        <dbReference type="ARBA" id="ARBA00023163"/>
    </source>
</evidence>
<keyword evidence="7 9" id="KW-0539">Nucleus</keyword>
<keyword evidence="5 9" id="KW-0010">Activator</keyword>
<dbReference type="PANTHER" id="PTHR35784:SF1">
    <property type="entry name" value="MEDIATOR OF RNA POLYMERASE II TRANSCRIPTION SUBUNIT 5"/>
    <property type="match status" value="1"/>
</dbReference>
<accession>A0A9Q5HTE8</accession>
<sequence>MLCRLIQEEHYASALPPEQSLLSAQNASTSKVLDLVNGALGFLRVSYTLPTSSFHNPIPSTSQLVMLLLSCVSDMTSVTTAQARQLFLEVNETLQMIQLDGELRAVLESFALSLSMILGDDAKMAQELQQTQSLQLSLGKGDVFGPNSQTDIVTCSLMLRSLVENRTTPFGSGAPMAVVVLVTAFRWSSWTPRVFYTQLLLAAVSILAQNSTHHGSELIWRSFIMTRLTQLMNDLERIMSNEQMADSDWRGATQFALLGIQNRTDLLNQCDMNSKNVTDMNMDTSESAASPFFSTLVQYIAYRTTLMDNATRMAFRPIIEPGLSTLLSNDCQESGMSLDAYIESRLTSEANNEEGLLAFIRRALEDTPNHPRVSRILQKRVETLCQQFDVDGLGTLCKVFNTLDLAMDIVSLHIRIDGILVPILAFVDDFDCESVGDPQTALEYLGNVVLFVQATLVKYQLSSRVFSLGDRVLPVDYLLSTSTVFRMSSLNPEDVSAVKAWSKALFDTSSEGIEDNILRTTKPKMLMKITATLICQACNACADRRMEGEMLKNGISYFNGPLLNWTLVGGIKALLRDILEKDFNAPVHLEALHTLVESSSCPRTVLSLTGHGILAMVSDPKASLFESKVPNSSFKTATLRSIASKALGLPDAVEPDSSDRNLDSLSVPTAHWLDQPRNAIRDFFNSARANKAPAFDAGRCVVVLSPTRFLRLLWDELETATRMGELELSKRLAVYVLLAPPAAVGAGAGRTPPLLSIFLSSVLHGLLSRLDLRVHGEQTFGIELLVAVITSSLTGLLHLEWALRALGAESQAQRYAYQSSVTVARRLATDLKRSRSGSAGIILQRLSSSPSFVANFPMMAA</sequence>
<evidence type="ECO:0000256" key="9">
    <source>
        <dbReference type="RuleBase" id="RU364142"/>
    </source>
</evidence>
<dbReference type="GO" id="GO:0006357">
    <property type="term" value="P:regulation of transcription by RNA polymerase II"/>
    <property type="evidence" value="ECO:0007669"/>
    <property type="project" value="InterPro"/>
</dbReference>
<evidence type="ECO:0000256" key="3">
    <source>
        <dbReference type="ARBA" id="ARBA00020628"/>
    </source>
</evidence>
<dbReference type="PANTHER" id="PTHR35784">
    <property type="entry name" value="MEDIATOR OF RNA POLYMERASE II TRANSCRIPTION SUBUNIT 5"/>
    <property type="match status" value="1"/>
</dbReference>
<dbReference type="Proteomes" id="UP000757232">
    <property type="component" value="Unassembled WGS sequence"/>
</dbReference>
<dbReference type="Pfam" id="PF08689">
    <property type="entry name" value="Med5"/>
    <property type="match status" value="1"/>
</dbReference>
<dbReference type="AlphaFoldDB" id="A0A9Q5HTE8"/>
<dbReference type="InterPro" id="IPR014801">
    <property type="entry name" value="Mediator_Med5_fun"/>
</dbReference>
<evidence type="ECO:0000256" key="7">
    <source>
        <dbReference type="ARBA" id="ARBA00023242"/>
    </source>
</evidence>
<dbReference type="EMBL" id="LNZH02000208">
    <property type="protein sequence ID" value="OCB85645.1"/>
    <property type="molecule type" value="Genomic_DNA"/>
</dbReference>